<dbReference type="Proteomes" id="UP000320160">
    <property type="component" value="Unassembled WGS sequence"/>
</dbReference>
<evidence type="ECO:0000313" key="4">
    <source>
        <dbReference type="Proteomes" id="UP000320160"/>
    </source>
</evidence>
<dbReference type="GO" id="GO:0016740">
    <property type="term" value="F:transferase activity"/>
    <property type="evidence" value="ECO:0007669"/>
    <property type="project" value="UniProtKB-KW"/>
</dbReference>
<evidence type="ECO:0000259" key="2">
    <source>
        <dbReference type="PROSITE" id="PS50405"/>
    </source>
</evidence>
<dbReference type="PROSITE" id="PS50404">
    <property type="entry name" value="GST_NTER"/>
    <property type="match status" value="1"/>
</dbReference>
<evidence type="ECO:0000313" key="3">
    <source>
        <dbReference type="EMBL" id="TSB02553.1"/>
    </source>
</evidence>
<protein>
    <submittedName>
        <fullName evidence="3">Glutathione S-transferase family protein</fullName>
    </submittedName>
</protein>
<dbReference type="PROSITE" id="PS50405">
    <property type="entry name" value="GST_CTER"/>
    <property type="match status" value="1"/>
</dbReference>
<dbReference type="Pfam" id="PF00043">
    <property type="entry name" value="GST_C"/>
    <property type="match status" value="1"/>
</dbReference>
<dbReference type="EMBL" id="VKKU01000002">
    <property type="protein sequence ID" value="TSB02553.1"/>
    <property type="molecule type" value="Genomic_DNA"/>
</dbReference>
<accession>A0A553WCZ0</accession>
<dbReference type="InterPro" id="IPR004046">
    <property type="entry name" value="GST_C"/>
</dbReference>
<dbReference type="PANTHER" id="PTHR44051">
    <property type="entry name" value="GLUTATHIONE S-TRANSFERASE-RELATED"/>
    <property type="match status" value="1"/>
</dbReference>
<dbReference type="Pfam" id="PF13409">
    <property type="entry name" value="GST_N_2"/>
    <property type="match status" value="1"/>
</dbReference>
<dbReference type="InterPro" id="IPR040079">
    <property type="entry name" value="Glutathione_S-Trfase"/>
</dbReference>
<dbReference type="CDD" id="cd03051">
    <property type="entry name" value="GST_N_GTT2_like"/>
    <property type="match status" value="1"/>
</dbReference>
<dbReference type="SUPFAM" id="SSF52833">
    <property type="entry name" value="Thioredoxin-like"/>
    <property type="match status" value="1"/>
</dbReference>
<dbReference type="AlphaFoldDB" id="A0A553WCZ0"/>
<dbReference type="InterPro" id="IPR036249">
    <property type="entry name" value="Thioredoxin-like_sf"/>
</dbReference>
<dbReference type="Gene3D" id="1.20.1050.10">
    <property type="match status" value="1"/>
</dbReference>
<feature type="domain" description="GST N-terminal" evidence="1">
    <location>
        <begin position="1"/>
        <end position="82"/>
    </location>
</feature>
<dbReference type="SUPFAM" id="SSF47616">
    <property type="entry name" value="GST C-terminal domain-like"/>
    <property type="match status" value="1"/>
</dbReference>
<dbReference type="InterPro" id="IPR010987">
    <property type="entry name" value="Glutathione-S-Trfase_C-like"/>
</dbReference>
<name>A0A553WCZ0_9SPHN</name>
<dbReference type="SFLD" id="SFLDG00358">
    <property type="entry name" value="Main_(cytGST)"/>
    <property type="match status" value="1"/>
</dbReference>
<dbReference type="OrthoDB" id="5293590at2"/>
<keyword evidence="4" id="KW-1185">Reference proteome</keyword>
<proteinExistence type="predicted"/>
<dbReference type="InterPro" id="IPR034345">
    <property type="entry name" value="Gtt2-like_N"/>
</dbReference>
<sequence length="204" mass="22602">MLLYDAPSPAPNPRRVRIYLAEKGLSVPMQSLSILAGEHKSADFVAKYPAGQLPVLELDDGRMIGETIAICRYFEALHPDPPLFGTDPAHIAEIEMWIRRVELTYGSAIRNIWIHTHPLTARVVKQQYTEFGESNRPLAHAAMMVFDTALRKTAYLAGDSYSMADIALLSTLDFGQFIGVPIPDEAEALKAWHERVSARPSASA</sequence>
<dbReference type="InterPro" id="IPR036282">
    <property type="entry name" value="Glutathione-S-Trfase_C_sf"/>
</dbReference>
<reference evidence="3 4" key="1">
    <citation type="submission" date="2019-07" db="EMBL/GenBank/DDBJ databases">
        <authorList>
            <person name="Park M."/>
        </authorList>
    </citation>
    <scope>NUCLEOTIDE SEQUENCE [LARGE SCALE GENOMIC DNA]</scope>
    <source>
        <strain evidence="3 4">KCTC32445</strain>
    </source>
</reference>
<dbReference type="Gene3D" id="3.40.30.10">
    <property type="entry name" value="Glutaredoxin"/>
    <property type="match status" value="1"/>
</dbReference>
<organism evidence="3 4">
    <name type="scientific">Sphingorhabdus contaminans</name>
    <dbReference type="NCBI Taxonomy" id="1343899"/>
    <lineage>
        <taxon>Bacteria</taxon>
        <taxon>Pseudomonadati</taxon>
        <taxon>Pseudomonadota</taxon>
        <taxon>Alphaproteobacteria</taxon>
        <taxon>Sphingomonadales</taxon>
        <taxon>Sphingomonadaceae</taxon>
        <taxon>Sphingorhabdus</taxon>
    </lineage>
</organism>
<dbReference type="SFLD" id="SFLDS00019">
    <property type="entry name" value="Glutathione_Transferase_(cytos"/>
    <property type="match status" value="1"/>
</dbReference>
<gene>
    <name evidence="3" type="ORF">FOM92_08615</name>
</gene>
<dbReference type="InterPro" id="IPR004045">
    <property type="entry name" value="Glutathione_S-Trfase_N"/>
</dbReference>
<keyword evidence="3" id="KW-0808">Transferase</keyword>
<evidence type="ECO:0000259" key="1">
    <source>
        <dbReference type="PROSITE" id="PS50404"/>
    </source>
</evidence>
<dbReference type="PANTHER" id="PTHR44051:SF2">
    <property type="entry name" value="HYPOTHETICAL GLUTATHIONE S-TRANSFERASE LIKE PROTEIN"/>
    <property type="match status" value="1"/>
</dbReference>
<comment type="caution">
    <text evidence="3">The sequence shown here is derived from an EMBL/GenBank/DDBJ whole genome shotgun (WGS) entry which is preliminary data.</text>
</comment>
<feature type="domain" description="GST C-terminal" evidence="2">
    <location>
        <begin position="87"/>
        <end position="204"/>
    </location>
</feature>